<feature type="transmembrane region" description="Helical" evidence="8">
    <location>
        <begin position="6"/>
        <end position="21"/>
    </location>
</feature>
<dbReference type="InterPro" id="IPR050277">
    <property type="entry name" value="Sodium:Solute_Symporter"/>
</dbReference>
<feature type="transmembrane region" description="Helical" evidence="8">
    <location>
        <begin position="411"/>
        <end position="429"/>
    </location>
</feature>
<organism evidence="9 10">
    <name type="scientific">Dethiosulfatibacter aminovorans DSM 17477</name>
    <dbReference type="NCBI Taxonomy" id="1121476"/>
    <lineage>
        <taxon>Bacteria</taxon>
        <taxon>Bacillati</taxon>
        <taxon>Bacillota</taxon>
        <taxon>Tissierellia</taxon>
        <taxon>Dethiosulfatibacter</taxon>
    </lineage>
</organism>
<dbReference type="InterPro" id="IPR001734">
    <property type="entry name" value="Na/solute_symporter"/>
</dbReference>
<dbReference type="OrthoDB" id="9766407at2"/>
<dbReference type="RefSeq" id="WP_073048273.1">
    <property type="nucleotide sequence ID" value="NZ_FQZL01000007.1"/>
</dbReference>
<feature type="transmembrane region" description="Helical" evidence="8">
    <location>
        <begin position="354"/>
        <end position="374"/>
    </location>
</feature>
<evidence type="ECO:0000313" key="9">
    <source>
        <dbReference type="EMBL" id="SHI80529.1"/>
    </source>
</evidence>
<dbReference type="PANTHER" id="PTHR48086:SF7">
    <property type="entry name" value="SODIUM-SOLUTE SYMPORTER-RELATED"/>
    <property type="match status" value="1"/>
</dbReference>
<evidence type="ECO:0000256" key="8">
    <source>
        <dbReference type="SAM" id="Phobius"/>
    </source>
</evidence>
<sequence length="492" mass="53682">MRNLSIIFLLIYFVVLLFISLKDRNVEDSEDYFLAGRSFSKWALALTFIASWYGGSSCLVTANETYNSGIGAFWVTSGPNALAPVILIFFAVMIRKLGVISQVKIMDMRYNKLSGSFVSIIVIWYMVTWAAAQMVSMGMFFSTYLGFTYVGAILFGVIIVLIYALLSGFKGVVITDMVQFWFLLAGMLILMVTGLVKVGGFGNMVSALHAKSAVNGIQYFNLFENFGTNIMYVISFGLGWVISADVWQRINAARNPSDARDMLVIAAVAFVPLGAVTLITGLTGAVLFDTMPEGGVVATLATTMMSPAMGALIFLGVGAALMSTMDTAINTGSLTITEDIYRKLINPDADNKKVVRVGMIGTVIITVCGLLIAFKLRNILWVLWMSSDIIMCGVFTPLIMGFVWRRGNTKGALASMFGGSAFVLYNTLADLGMNLPTPWPGWPYRLLYGLAIAVILYFGVSLLTEPEYEKADAFLRKAKGLEENIESNASKS</sequence>
<keyword evidence="6 8" id="KW-0472">Membrane</keyword>
<keyword evidence="10" id="KW-1185">Reference proteome</keyword>
<evidence type="ECO:0000256" key="3">
    <source>
        <dbReference type="ARBA" id="ARBA00022448"/>
    </source>
</evidence>
<evidence type="ECO:0000256" key="7">
    <source>
        <dbReference type="RuleBase" id="RU362091"/>
    </source>
</evidence>
<evidence type="ECO:0000256" key="4">
    <source>
        <dbReference type="ARBA" id="ARBA00022692"/>
    </source>
</evidence>
<keyword evidence="3" id="KW-0813">Transport</keyword>
<dbReference type="InterPro" id="IPR038377">
    <property type="entry name" value="Na/Glc_symporter_sf"/>
</dbReference>
<feature type="transmembrane region" description="Helical" evidence="8">
    <location>
        <begin position="380"/>
        <end position="404"/>
    </location>
</feature>
<dbReference type="PROSITE" id="PS50283">
    <property type="entry name" value="NA_SOLUT_SYMP_3"/>
    <property type="match status" value="1"/>
</dbReference>
<feature type="transmembrane region" description="Helical" evidence="8">
    <location>
        <begin position="441"/>
        <end position="460"/>
    </location>
</feature>
<dbReference type="STRING" id="1121476.SAMN02745751_01067"/>
<dbReference type="Gene3D" id="1.20.1730.10">
    <property type="entry name" value="Sodium/glucose cotransporter"/>
    <property type="match status" value="1"/>
</dbReference>
<dbReference type="CDD" id="cd10322">
    <property type="entry name" value="SLC5sbd"/>
    <property type="match status" value="1"/>
</dbReference>
<dbReference type="GO" id="GO:0022857">
    <property type="term" value="F:transmembrane transporter activity"/>
    <property type="evidence" value="ECO:0007669"/>
    <property type="project" value="InterPro"/>
</dbReference>
<feature type="transmembrane region" description="Helical" evidence="8">
    <location>
        <begin position="113"/>
        <end position="132"/>
    </location>
</feature>
<keyword evidence="4 8" id="KW-0812">Transmembrane</keyword>
<dbReference type="GO" id="GO:0005886">
    <property type="term" value="C:plasma membrane"/>
    <property type="evidence" value="ECO:0007669"/>
    <property type="project" value="TreeGrafter"/>
</dbReference>
<dbReference type="Proteomes" id="UP000184052">
    <property type="component" value="Unassembled WGS sequence"/>
</dbReference>
<feature type="transmembrane region" description="Helical" evidence="8">
    <location>
        <begin position="262"/>
        <end position="288"/>
    </location>
</feature>
<evidence type="ECO:0000313" key="10">
    <source>
        <dbReference type="Proteomes" id="UP000184052"/>
    </source>
</evidence>
<dbReference type="EMBL" id="FQZL01000007">
    <property type="protein sequence ID" value="SHI80529.1"/>
    <property type="molecule type" value="Genomic_DNA"/>
</dbReference>
<comment type="similarity">
    <text evidence="2 7">Belongs to the sodium:solute symporter (SSF) (TC 2.A.21) family.</text>
</comment>
<feature type="transmembrane region" description="Helical" evidence="8">
    <location>
        <begin position="230"/>
        <end position="250"/>
    </location>
</feature>
<evidence type="ECO:0000256" key="5">
    <source>
        <dbReference type="ARBA" id="ARBA00022989"/>
    </source>
</evidence>
<name>A0A1M6E574_9FIRM</name>
<accession>A0A1M6E574</accession>
<evidence type="ECO:0000256" key="2">
    <source>
        <dbReference type="ARBA" id="ARBA00006434"/>
    </source>
</evidence>
<evidence type="ECO:0000256" key="1">
    <source>
        <dbReference type="ARBA" id="ARBA00004141"/>
    </source>
</evidence>
<evidence type="ECO:0000256" key="6">
    <source>
        <dbReference type="ARBA" id="ARBA00023136"/>
    </source>
</evidence>
<gene>
    <name evidence="9" type="ORF">SAMN02745751_01067</name>
</gene>
<reference evidence="9 10" key="1">
    <citation type="submission" date="2016-11" db="EMBL/GenBank/DDBJ databases">
        <authorList>
            <person name="Jaros S."/>
            <person name="Januszkiewicz K."/>
            <person name="Wedrychowicz H."/>
        </authorList>
    </citation>
    <scope>NUCLEOTIDE SEQUENCE [LARGE SCALE GENOMIC DNA]</scope>
    <source>
        <strain evidence="9 10">DSM 17477</strain>
    </source>
</reference>
<feature type="transmembrane region" description="Helical" evidence="8">
    <location>
        <begin position="144"/>
        <end position="166"/>
    </location>
</feature>
<protein>
    <submittedName>
        <fullName evidence="9">Solute:Na+ symporter, SSS family</fullName>
    </submittedName>
</protein>
<dbReference type="AlphaFoldDB" id="A0A1M6E574"/>
<feature type="transmembrane region" description="Helical" evidence="8">
    <location>
        <begin position="178"/>
        <end position="196"/>
    </location>
</feature>
<dbReference type="PANTHER" id="PTHR48086">
    <property type="entry name" value="SODIUM/PROLINE SYMPORTER-RELATED"/>
    <property type="match status" value="1"/>
</dbReference>
<comment type="subcellular location">
    <subcellularLocation>
        <location evidence="1">Membrane</location>
        <topology evidence="1">Multi-pass membrane protein</topology>
    </subcellularLocation>
</comment>
<feature type="transmembrane region" description="Helical" evidence="8">
    <location>
        <begin position="68"/>
        <end position="92"/>
    </location>
</feature>
<feature type="transmembrane region" description="Helical" evidence="8">
    <location>
        <begin position="42"/>
        <end position="62"/>
    </location>
</feature>
<proteinExistence type="inferred from homology"/>
<keyword evidence="5 8" id="KW-1133">Transmembrane helix</keyword>
<dbReference type="Pfam" id="PF00474">
    <property type="entry name" value="SSF"/>
    <property type="match status" value="1"/>
</dbReference>